<proteinExistence type="predicted"/>
<keyword evidence="2" id="KW-1185">Reference proteome</keyword>
<evidence type="ECO:0000313" key="1">
    <source>
        <dbReference type="EMBL" id="AEL25812.1"/>
    </source>
</evidence>
<dbReference type="STRING" id="880070.Cycma_2065"/>
<name>G0J163_CYCMS</name>
<dbReference type="Proteomes" id="UP000001635">
    <property type="component" value="Chromosome"/>
</dbReference>
<reference evidence="2" key="1">
    <citation type="submission" date="2011-07" db="EMBL/GenBank/DDBJ databases">
        <title>The complete genome of Cyclobacterium marinum DSM 745.</title>
        <authorList>
            <person name="Lucas S."/>
            <person name="Han J."/>
            <person name="Lapidus A."/>
            <person name="Bruce D."/>
            <person name="Goodwin L."/>
            <person name="Pitluck S."/>
            <person name="Peters L."/>
            <person name="Kyrpides N."/>
            <person name="Mavromatis K."/>
            <person name="Ivanova N."/>
            <person name="Ovchinnikova G."/>
            <person name="Chertkov O."/>
            <person name="Detter J.C."/>
            <person name="Tapia R."/>
            <person name="Han C."/>
            <person name="Land M."/>
            <person name="Hauser L."/>
            <person name="Markowitz V."/>
            <person name="Cheng J.-F."/>
            <person name="Hugenholtz P."/>
            <person name="Woyke T."/>
            <person name="Wu D."/>
            <person name="Tindall B."/>
            <person name="Schuetze A."/>
            <person name="Brambilla E."/>
            <person name="Klenk H.-P."/>
            <person name="Eisen J.A."/>
        </authorList>
    </citation>
    <scope>NUCLEOTIDE SEQUENCE [LARGE SCALE GENOMIC DNA]</scope>
    <source>
        <strain evidence="2">ATCC 25205 / DSM 745 / LMG 13164 / NCIMB 1802</strain>
    </source>
</reference>
<evidence type="ECO:0000313" key="2">
    <source>
        <dbReference type="Proteomes" id="UP000001635"/>
    </source>
</evidence>
<protein>
    <submittedName>
        <fullName evidence="1">Uncharacterized protein</fullName>
    </submittedName>
</protein>
<accession>G0J163</accession>
<dbReference type="HOGENOM" id="CLU_3355738_0_0_10"/>
<organism evidence="1 2">
    <name type="scientific">Cyclobacterium marinum (strain ATCC 25205 / DSM 745 / LMG 13164 / NCIMB 1802)</name>
    <name type="common">Flectobacillus marinus</name>
    <dbReference type="NCBI Taxonomy" id="880070"/>
    <lineage>
        <taxon>Bacteria</taxon>
        <taxon>Pseudomonadati</taxon>
        <taxon>Bacteroidota</taxon>
        <taxon>Cytophagia</taxon>
        <taxon>Cytophagales</taxon>
        <taxon>Cyclobacteriaceae</taxon>
        <taxon>Cyclobacterium</taxon>
    </lineage>
</organism>
<gene>
    <name evidence="1" type="ordered locus">Cycma_2065</name>
</gene>
<sequence>MSLDKLTIHSLVIQQLIIDVLFQLYFVDEGLKYSLN</sequence>
<dbReference type="AlphaFoldDB" id="G0J163"/>
<dbReference type="EMBL" id="CP002955">
    <property type="protein sequence ID" value="AEL25812.1"/>
    <property type="molecule type" value="Genomic_DNA"/>
</dbReference>
<dbReference type="KEGG" id="cmr:Cycma_2065"/>